<reference evidence="1 2" key="1">
    <citation type="journal article" date="2019" name="Sci. Rep.">
        <title>Orb-weaving spider Araneus ventricosus genome elucidates the spidroin gene catalogue.</title>
        <authorList>
            <person name="Kono N."/>
            <person name="Nakamura H."/>
            <person name="Ohtoshi R."/>
            <person name="Moran D.A.P."/>
            <person name="Shinohara A."/>
            <person name="Yoshida Y."/>
            <person name="Fujiwara M."/>
            <person name="Mori M."/>
            <person name="Tomita M."/>
            <person name="Arakawa K."/>
        </authorList>
    </citation>
    <scope>NUCLEOTIDE SEQUENCE [LARGE SCALE GENOMIC DNA]</scope>
</reference>
<accession>A0A4Y2WX13</accession>
<proteinExistence type="predicted"/>
<dbReference type="AlphaFoldDB" id="A0A4Y2WX13"/>
<organism evidence="1 2">
    <name type="scientific">Araneus ventricosus</name>
    <name type="common">Orbweaver spider</name>
    <name type="synonym">Epeira ventricosa</name>
    <dbReference type="NCBI Taxonomy" id="182803"/>
    <lineage>
        <taxon>Eukaryota</taxon>
        <taxon>Metazoa</taxon>
        <taxon>Ecdysozoa</taxon>
        <taxon>Arthropoda</taxon>
        <taxon>Chelicerata</taxon>
        <taxon>Arachnida</taxon>
        <taxon>Araneae</taxon>
        <taxon>Araneomorphae</taxon>
        <taxon>Entelegynae</taxon>
        <taxon>Araneoidea</taxon>
        <taxon>Araneidae</taxon>
        <taxon>Araneus</taxon>
    </lineage>
</organism>
<comment type="caution">
    <text evidence="1">The sequence shown here is derived from an EMBL/GenBank/DDBJ whole genome shotgun (WGS) entry which is preliminary data.</text>
</comment>
<gene>
    <name evidence="1" type="ORF">AVEN_101734_1</name>
</gene>
<evidence type="ECO:0000313" key="1">
    <source>
        <dbReference type="EMBL" id="GBO41769.1"/>
    </source>
</evidence>
<sequence>MTDIGRRESRLIPRLPITPKDLSSQFKRKFLNKLKPSINPLLEEIRNSQTQDDINKTTSHFQNKIIGACKSTYKTKKQEVARPPSRYTSKLEIEKNRLKTLRRRAQRAPQDQRSRRFLTLKKDQFLYMRHVKQAKNSGWKTFCTNASNPYGKQYKAAFRKTIKPAHLIALKNSNLKGGQLKIADNILEQMFPNPLDYADLPTLRTNTPDDASFPKKEIENVIKNIHKGKAPGPDGIDNIIIQ</sequence>
<protein>
    <submittedName>
        <fullName evidence="1">Uncharacterized protein</fullName>
    </submittedName>
</protein>
<dbReference type="Proteomes" id="UP000499080">
    <property type="component" value="Unassembled WGS sequence"/>
</dbReference>
<keyword evidence="2" id="KW-1185">Reference proteome</keyword>
<evidence type="ECO:0000313" key="2">
    <source>
        <dbReference type="Proteomes" id="UP000499080"/>
    </source>
</evidence>
<dbReference type="EMBL" id="BGPR01067577">
    <property type="protein sequence ID" value="GBO41769.1"/>
    <property type="molecule type" value="Genomic_DNA"/>
</dbReference>
<name>A0A4Y2WX13_ARAVE</name>